<proteinExistence type="predicted"/>
<evidence type="ECO:0000313" key="2">
    <source>
        <dbReference type="EMBL" id="CAF9910797.1"/>
    </source>
</evidence>
<sequence>MATESSETALRQAVTNESHRSSHQSNEHLDHPPCGRHGERSGQSHDTRNRMPDSREDGKSSGQPGVSSSNQRPKDGIRDPAGKRLSDAELERPLTIERYLQEGARPTGVQIDERESFDSGGGGMRQYLEYWQQKWNALTKRNGT</sequence>
<comment type="caution">
    <text evidence="2">The sequence shown here is derived from an EMBL/GenBank/DDBJ whole genome shotgun (WGS) entry which is preliminary data.</text>
</comment>
<accession>A0A8H3ERF0</accession>
<dbReference type="AlphaFoldDB" id="A0A8H3ERF0"/>
<evidence type="ECO:0000313" key="3">
    <source>
        <dbReference type="Proteomes" id="UP000664521"/>
    </source>
</evidence>
<feature type="region of interest" description="Disordered" evidence="1">
    <location>
        <begin position="1"/>
        <end position="120"/>
    </location>
</feature>
<keyword evidence="3" id="KW-1185">Reference proteome</keyword>
<reference evidence="2" key="1">
    <citation type="submission" date="2021-03" db="EMBL/GenBank/DDBJ databases">
        <authorList>
            <person name="Tagirdzhanova G."/>
        </authorList>
    </citation>
    <scope>NUCLEOTIDE SEQUENCE</scope>
</reference>
<protein>
    <submittedName>
        <fullName evidence="2">Uncharacterized protein</fullName>
    </submittedName>
</protein>
<dbReference type="Proteomes" id="UP000664521">
    <property type="component" value="Unassembled WGS sequence"/>
</dbReference>
<organism evidence="2 3">
    <name type="scientific">Heterodermia speciosa</name>
    <dbReference type="NCBI Taxonomy" id="116794"/>
    <lineage>
        <taxon>Eukaryota</taxon>
        <taxon>Fungi</taxon>
        <taxon>Dikarya</taxon>
        <taxon>Ascomycota</taxon>
        <taxon>Pezizomycotina</taxon>
        <taxon>Lecanoromycetes</taxon>
        <taxon>OSLEUM clade</taxon>
        <taxon>Lecanoromycetidae</taxon>
        <taxon>Caliciales</taxon>
        <taxon>Physciaceae</taxon>
        <taxon>Heterodermia</taxon>
    </lineage>
</organism>
<evidence type="ECO:0000256" key="1">
    <source>
        <dbReference type="SAM" id="MobiDB-lite"/>
    </source>
</evidence>
<feature type="compositionally biased region" description="Basic and acidic residues" evidence="1">
    <location>
        <begin position="72"/>
        <end position="95"/>
    </location>
</feature>
<feature type="compositionally biased region" description="Basic and acidic residues" evidence="1">
    <location>
        <begin position="17"/>
        <end position="59"/>
    </location>
</feature>
<gene>
    <name evidence="2" type="ORF">HETSPECPRED_010180</name>
</gene>
<dbReference type="EMBL" id="CAJPDS010000009">
    <property type="protein sequence ID" value="CAF9910797.1"/>
    <property type="molecule type" value="Genomic_DNA"/>
</dbReference>
<feature type="compositionally biased region" description="Polar residues" evidence="1">
    <location>
        <begin position="1"/>
        <end position="16"/>
    </location>
</feature>
<name>A0A8H3ERF0_9LECA</name>
<feature type="compositionally biased region" description="Polar residues" evidence="1">
    <location>
        <begin position="60"/>
        <end position="71"/>
    </location>
</feature>